<keyword evidence="1" id="KW-0472">Membrane</keyword>
<dbReference type="Proteomes" id="UP001060261">
    <property type="component" value="Chromosome"/>
</dbReference>
<reference evidence="2" key="1">
    <citation type="submission" date="2022-09" db="EMBL/GenBank/DDBJ databases">
        <title>genome sequence of Deinococcus rubellus.</title>
        <authorList>
            <person name="Srinivasan S."/>
        </authorList>
    </citation>
    <scope>NUCLEOTIDE SEQUENCE</scope>
    <source>
        <strain evidence="2">Ant6</strain>
    </source>
</reference>
<accession>A0ABY5YFL3</accession>
<organism evidence="2 3">
    <name type="scientific">Deinococcus rubellus</name>
    <dbReference type="NCBI Taxonomy" id="1889240"/>
    <lineage>
        <taxon>Bacteria</taxon>
        <taxon>Thermotogati</taxon>
        <taxon>Deinococcota</taxon>
        <taxon>Deinococci</taxon>
        <taxon>Deinococcales</taxon>
        <taxon>Deinococcaceae</taxon>
        <taxon>Deinococcus</taxon>
    </lineage>
</organism>
<evidence type="ECO:0000313" key="3">
    <source>
        <dbReference type="Proteomes" id="UP001060261"/>
    </source>
</evidence>
<gene>
    <name evidence="2" type="ORF">N0D28_14285</name>
</gene>
<protein>
    <submittedName>
        <fullName evidence="2">Uncharacterized protein</fullName>
    </submittedName>
</protein>
<evidence type="ECO:0000256" key="1">
    <source>
        <dbReference type="SAM" id="Phobius"/>
    </source>
</evidence>
<sequence>MTLEHWLAEATWGLPAAARLRLEAEYRAHWEARRCEANHCEAGNDAGPLDLFGPPQTVRLALRRLYLSQRQLDWRRSRYSLGMLVNLLGVTAAFVLTLGPSLARLPFWIVLALPAPAATLFGLASLTTRRLERVQRSFVMDVVCVLLCCALPTLLLLATWPTGQRLDGLLPSGWPLALLGAGMLGLGGMLWHEIRFRRTLALIGAALI</sequence>
<dbReference type="RefSeq" id="WP_260560154.1">
    <property type="nucleotide sequence ID" value="NZ_BAABEC010000190.1"/>
</dbReference>
<dbReference type="EMBL" id="CP104213">
    <property type="protein sequence ID" value="UWX63875.1"/>
    <property type="molecule type" value="Genomic_DNA"/>
</dbReference>
<feature type="transmembrane region" description="Helical" evidence="1">
    <location>
        <begin position="138"/>
        <end position="160"/>
    </location>
</feature>
<keyword evidence="1" id="KW-0812">Transmembrane</keyword>
<proteinExistence type="predicted"/>
<evidence type="ECO:0000313" key="2">
    <source>
        <dbReference type="EMBL" id="UWX63875.1"/>
    </source>
</evidence>
<keyword evidence="3" id="KW-1185">Reference proteome</keyword>
<feature type="transmembrane region" description="Helical" evidence="1">
    <location>
        <begin position="79"/>
        <end position="99"/>
    </location>
</feature>
<name>A0ABY5YFL3_9DEIO</name>
<feature type="transmembrane region" description="Helical" evidence="1">
    <location>
        <begin position="172"/>
        <end position="191"/>
    </location>
</feature>
<keyword evidence="1" id="KW-1133">Transmembrane helix</keyword>
<feature type="transmembrane region" description="Helical" evidence="1">
    <location>
        <begin position="105"/>
        <end position="126"/>
    </location>
</feature>